<feature type="domain" description="DM" evidence="7">
    <location>
        <begin position="37"/>
        <end position="84"/>
    </location>
</feature>
<evidence type="ECO:0000256" key="6">
    <source>
        <dbReference type="SAM" id="MobiDB-lite"/>
    </source>
</evidence>
<gene>
    <name evidence="9" type="primary">dsx</name>
</gene>
<dbReference type="GO" id="GO:0046872">
    <property type="term" value="F:metal ion binding"/>
    <property type="evidence" value="ECO:0007669"/>
    <property type="project" value="UniProtKB-KW"/>
</dbReference>
<feature type="compositionally biased region" description="Basic and acidic residues" evidence="6">
    <location>
        <begin position="127"/>
        <end position="137"/>
    </location>
</feature>
<feature type="compositionally biased region" description="Low complexity" evidence="6">
    <location>
        <begin position="141"/>
        <end position="151"/>
    </location>
</feature>
<dbReference type="OrthoDB" id="5842031at2759"/>
<reference evidence="9" key="2">
    <citation type="submission" date="2019-04" db="EMBL/GenBank/DDBJ databases">
        <authorList>
            <person name="Zhuo J."/>
        </authorList>
    </citation>
    <scope>NUCLEOTIDE SEQUENCE</scope>
</reference>
<evidence type="ECO:0000256" key="1">
    <source>
        <dbReference type="ARBA" id="ARBA00022723"/>
    </source>
</evidence>
<dbReference type="EMBL" id="MK766390">
    <property type="protein sequence ID" value="QJW82782.1"/>
    <property type="molecule type" value="mRNA"/>
</dbReference>
<protein>
    <submittedName>
        <fullName evidence="9">Doublesex-female</fullName>
    </submittedName>
    <submittedName>
        <fullName evidence="8">Nldsx-female-specific protein</fullName>
    </submittedName>
</protein>
<keyword evidence="2 5" id="KW-0862">Zinc</keyword>
<comment type="subcellular location">
    <subcellularLocation>
        <location evidence="5">Nucleus</location>
    </subcellularLocation>
</comment>
<dbReference type="EMBL" id="MH178570">
    <property type="protein sequence ID" value="AWJ25056.1"/>
    <property type="molecule type" value="mRNA"/>
</dbReference>
<feature type="region of interest" description="Disordered" evidence="6">
    <location>
        <begin position="197"/>
        <end position="218"/>
    </location>
</feature>
<dbReference type="PANTHER" id="PTHR12322:SF53">
    <property type="entry name" value="DOUBLESEX-MAB RELATED 11E"/>
    <property type="match status" value="1"/>
</dbReference>
<reference evidence="8" key="1">
    <citation type="submission" date="2018-04" db="EMBL/GenBank/DDBJ databases">
        <title>Identification and functional analysis of the doublesex gene in a hemimetabolous insect, the brown planthopper.</title>
        <authorList>
            <person name="Zhuo J.-C."/>
            <person name="Zhang C.-X."/>
        </authorList>
    </citation>
    <scope>NUCLEOTIDE SEQUENCE</scope>
</reference>
<dbReference type="InterPro" id="IPR001275">
    <property type="entry name" value="DM_DNA-bd"/>
</dbReference>
<feature type="compositionally biased region" description="Polar residues" evidence="6">
    <location>
        <begin position="24"/>
        <end position="34"/>
    </location>
</feature>
<dbReference type="PROSITE" id="PS40000">
    <property type="entry name" value="DM_1"/>
    <property type="match status" value="1"/>
</dbReference>
<evidence type="ECO:0000313" key="8">
    <source>
        <dbReference type="EMBL" id="AWJ25056.1"/>
    </source>
</evidence>
<evidence type="ECO:0000256" key="2">
    <source>
        <dbReference type="ARBA" id="ARBA00022833"/>
    </source>
</evidence>
<feature type="compositionally biased region" description="Low complexity" evidence="6">
    <location>
        <begin position="105"/>
        <end position="114"/>
    </location>
</feature>
<name>A0A2S1UGC3_NILLU</name>
<organism evidence="8">
    <name type="scientific">Nilaparvata lugens</name>
    <name type="common">Brown planthopper</name>
    <dbReference type="NCBI Taxonomy" id="108931"/>
    <lineage>
        <taxon>Eukaryota</taxon>
        <taxon>Metazoa</taxon>
        <taxon>Ecdysozoa</taxon>
        <taxon>Arthropoda</taxon>
        <taxon>Hexapoda</taxon>
        <taxon>Insecta</taxon>
        <taxon>Pterygota</taxon>
        <taxon>Neoptera</taxon>
        <taxon>Paraneoptera</taxon>
        <taxon>Hemiptera</taxon>
        <taxon>Auchenorrhyncha</taxon>
        <taxon>Fulgoroidea</taxon>
        <taxon>Delphacidae</taxon>
        <taxon>Delphacinae</taxon>
        <taxon>Nilaparvata</taxon>
    </lineage>
</organism>
<feature type="region of interest" description="Disordered" evidence="6">
    <location>
        <begin position="77"/>
        <end position="151"/>
    </location>
</feature>
<evidence type="ECO:0000256" key="4">
    <source>
        <dbReference type="ARBA" id="ARBA00023242"/>
    </source>
</evidence>
<dbReference type="InterPro" id="IPR026607">
    <property type="entry name" value="DMRT"/>
</dbReference>
<sequence>MGGAAREARLPHESRAPSDANAACATTSGTNRTSPKCVRCRNHNEVSLLSGHKRFCRFRHCVCRNCQRTVKRQKKMAKQIAIRRRKKLEEERGELVPAATPPSPSTSSVDSADPPTVPSRWLPYSETSERSRHEAYEQKVSSTSSSTSGFSSIHSHAASQYAASCASPTGSVISVTALSDEDCQQPSNLRLRLAEMGTRQSPETVTRRSPSFAGVEAGSQRLSPAETVTRRLSPVPGAETGTFPVPDLEAVARLTGMVRRHGVDTETLLYVILNIVCPNVDEAYNRILNGSMNSVVERTVPCIPCC</sequence>
<keyword evidence="3 5" id="KW-0238">DNA-binding</keyword>
<feature type="region of interest" description="Disordered" evidence="6">
    <location>
        <begin position="1"/>
        <end position="35"/>
    </location>
</feature>
<feature type="compositionally biased region" description="Polar residues" evidence="6">
    <location>
        <begin position="198"/>
        <end position="209"/>
    </location>
</feature>
<feature type="compositionally biased region" description="Basic residues" evidence="6">
    <location>
        <begin position="77"/>
        <end position="86"/>
    </location>
</feature>
<accession>A0A2S1UGC3</accession>
<dbReference type="AlphaFoldDB" id="A0A2S1UGC3"/>
<dbReference type="Pfam" id="PF00751">
    <property type="entry name" value="DM"/>
    <property type="match status" value="1"/>
</dbReference>
<dbReference type="SMART" id="SM00301">
    <property type="entry name" value="DM"/>
    <property type="match status" value="1"/>
</dbReference>
<dbReference type="GO" id="GO:0000981">
    <property type="term" value="F:DNA-binding transcription factor activity, RNA polymerase II-specific"/>
    <property type="evidence" value="ECO:0007669"/>
    <property type="project" value="TreeGrafter"/>
</dbReference>
<dbReference type="SUPFAM" id="SSF82927">
    <property type="entry name" value="Cysteine-rich DNA binding domain, (DM domain)"/>
    <property type="match status" value="1"/>
</dbReference>
<keyword evidence="1 5" id="KW-0479">Metal-binding</keyword>
<dbReference type="GO" id="GO:0007548">
    <property type="term" value="P:sex differentiation"/>
    <property type="evidence" value="ECO:0007669"/>
    <property type="project" value="TreeGrafter"/>
</dbReference>
<dbReference type="InterPro" id="IPR036407">
    <property type="entry name" value="DM_DNA-bd_sf"/>
</dbReference>
<evidence type="ECO:0000313" key="9">
    <source>
        <dbReference type="EMBL" id="QJW82782.1"/>
    </source>
</evidence>
<keyword evidence="4 5" id="KW-0539">Nucleus</keyword>
<evidence type="ECO:0000256" key="5">
    <source>
        <dbReference type="PROSITE-ProRule" id="PRU00070"/>
    </source>
</evidence>
<dbReference type="PANTHER" id="PTHR12322">
    <property type="entry name" value="DOUBLESEX AND MAB-3 RELATED TRANSCRIPTION FACTOR DMRT"/>
    <property type="match status" value="1"/>
</dbReference>
<evidence type="ECO:0000259" key="7">
    <source>
        <dbReference type="PROSITE" id="PS50809"/>
    </source>
</evidence>
<evidence type="ECO:0000256" key="3">
    <source>
        <dbReference type="ARBA" id="ARBA00023125"/>
    </source>
</evidence>
<dbReference type="Gene3D" id="4.10.1040.10">
    <property type="entry name" value="DM DNA-binding domain"/>
    <property type="match status" value="1"/>
</dbReference>
<feature type="compositionally biased region" description="Basic and acidic residues" evidence="6">
    <location>
        <begin position="1"/>
        <end position="16"/>
    </location>
</feature>
<dbReference type="PROSITE" id="PS50809">
    <property type="entry name" value="DM_2"/>
    <property type="match status" value="1"/>
</dbReference>
<dbReference type="GO" id="GO:0005634">
    <property type="term" value="C:nucleus"/>
    <property type="evidence" value="ECO:0007669"/>
    <property type="project" value="UniProtKB-SubCell"/>
</dbReference>
<proteinExistence type="evidence at transcript level"/>
<feature type="DNA-binding region" description="DM" evidence="5">
    <location>
        <begin position="37"/>
        <end position="84"/>
    </location>
</feature>
<dbReference type="GO" id="GO:0000978">
    <property type="term" value="F:RNA polymerase II cis-regulatory region sequence-specific DNA binding"/>
    <property type="evidence" value="ECO:0007669"/>
    <property type="project" value="TreeGrafter"/>
</dbReference>